<feature type="compositionally biased region" description="Polar residues" evidence="4">
    <location>
        <begin position="183"/>
        <end position="197"/>
    </location>
</feature>
<dbReference type="PANTHER" id="PTHR40621:SF9">
    <property type="entry name" value="MEAB PROTEIN"/>
    <property type="match status" value="1"/>
</dbReference>
<evidence type="ECO:0000256" key="3">
    <source>
        <dbReference type="SAM" id="Coils"/>
    </source>
</evidence>
<feature type="compositionally biased region" description="Low complexity" evidence="4">
    <location>
        <begin position="136"/>
        <end position="148"/>
    </location>
</feature>
<dbReference type="AlphaFoldDB" id="A0AAE0WIF3"/>
<feature type="region of interest" description="Disordered" evidence="4">
    <location>
        <begin position="398"/>
        <end position="516"/>
    </location>
</feature>
<dbReference type="CDD" id="cd14688">
    <property type="entry name" value="bZIP_YAP"/>
    <property type="match status" value="1"/>
</dbReference>
<feature type="compositionally biased region" description="Polar residues" evidence="4">
    <location>
        <begin position="158"/>
        <end position="174"/>
    </location>
</feature>
<feature type="compositionally biased region" description="Gly residues" evidence="4">
    <location>
        <begin position="451"/>
        <end position="461"/>
    </location>
</feature>
<dbReference type="PROSITE" id="PS00036">
    <property type="entry name" value="BZIP_BASIC"/>
    <property type="match status" value="1"/>
</dbReference>
<keyword evidence="3" id="KW-0175">Coiled coil</keyword>
<feature type="region of interest" description="Disordered" evidence="4">
    <location>
        <begin position="136"/>
        <end position="230"/>
    </location>
</feature>
<dbReference type="SUPFAM" id="SSF57959">
    <property type="entry name" value="Leucine zipper domain"/>
    <property type="match status" value="1"/>
</dbReference>
<organism evidence="6 7">
    <name type="scientific">Recurvomyces mirabilis</name>
    <dbReference type="NCBI Taxonomy" id="574656"/>
    <lineage>
        <taxon>Eukaryota</taxon>
        <taxon>Fungi</taxon>
        <taxon>Dikarya</taxon>
        <taxon>Ascomycota</taxon>
        <taxon>Pezizomycotina</taxon>
        <taxon>Dothideomycetes</taxon>
        <taxon>Dothideomycetidae</taxon>
        <taxon>Mycosphaerellales</taxon>
        <taxon>Teratosphaeriaceae</taxon>
        <taxon>Recurvomyces</taxon>
    </lineage>
</organism>
<evidence type="ECO:0000256" key="4">
    <source>
        <dbReference type="SAM" id="MobiDB-lite"/>
    </source>
</evidence>
<keyword evidence="2" id="KW-0539">Nucleus</keyword>
<feature type="region of interest" description="Disordered" evidence="4">
    <location>
        <begin position="242"/>
        <end position="327"/>
    </location>
</feature>
<dbReference type="InterPro" id="IPR050936">
    <property type="entry name" value="AP-1-like"/>
</dbReference>
<protein>
    <recommendedName>
        <fullName evidence="5">BZIP domain-containing protein</fullName>
    </recommendedName>
</protein>
<feature type="compositionally biased region" description="Acidic residues" evidence="4">
    <location>
        <begin position="350"/>
        <end position="361"/>
    </location>
</feature>
<comment type="subcellular location">
    <subcellularLocation>
        <location evidence="1">Nucleus</location>
    </subcellularLocation>
</comment>
<name>A0AAE0WIF3_9PEZI</name>
<dbReference type="InterPro" id="IPR004827">
    <property type="entry name" value="bZIP"/>
</dbReference>
<evidence type="ECO:0000313" key="7">
    <source>
        <dbReference type="Proteomes" id="UP001274830"/>
    </source>
</evidence>
<evidence type="ECO:0000256" key="2">
    <source>
        <dbReference type="ARBA" id="ARBA00023242"/>
    </source>
</evidence>
<feature type="region of interest" description="Disordered" evidence="4">
    <location>
        <begin position="341"/>
        <end position="377"/>
    </location>
</feature>
<gene>
    <name evidence="6" type="ORF">LTR78_009878</name>
</gene>
<feature type="compositionally biased region" description="Low complexity" evidence="4">
    <location>
        <begin position="282"/>
        <end position="298"/>
    </location>
</feature>
<dbReference type="GO" id="GO:0000976">
    <property type="term" value="F:transcription cis-regulatory region binding"/>
    <property type="evidence" value="ECO:0007669"/>
    <property type="project" value="InterPro"/>
</dbReference>
<dbReference type="GO" id="GO:0001228">
    <property type="term" value="F:DNA-binding transcription activator activity, RNA polymerase II-specific"/>
    <property type="evidence" value="ECO:0007669"/>
    <property type="project" value="TreeGrafter"/>
</dbReference>
<sequence length="516" mass="56707">MAASTKLEDAPIAEGTPSSVESSPEPDGLPDASQEQPVQPVKRKGGRKPIYATSEERKQRNRQAQAAFRERRTEYIKQLEANIKQNEEQLSHLQQSQRTAADECLMLRYKNSLLERILLEKGIDVQAELNMKTGSPILGPGLLPPGISQPRQPPAPLQRTTVQQQHARRTTGQSHLPKLAPGHSNSDMTFPQASPQGHPTPSSHASSPSSVPTRSPLTMHQGGITPPTSGVLAQGQVQQYHGYNRSSQQPLNSAYYPPPLPPQPMLNPQPQARPTPPNQFQSNASVISSHSTASQHSSMNPPMTANSTTSIASAVPQPSPASAYYPSPFQKHIDQLEQEYDTQQQSMLDEPADPQDQDQDQVSDPSPTQLHGAYPPAQYDVDEQLQQQHVQQEYYQQHYNHAQQQQQPASHHPGPTQQQQQQQHHHPQYTQPHQQPLMPASRPPTSQIGMSAGGGPSGFAGGQMIDPNDPMLDADPFGLSASMHYPTAYSALDQPRLGQQQQQLQHPSQPQPPPPR</sequence>
<reference evidence="6" key="1">
    <citation type="submission" date="2023-07" db="EMBL/GenBank/DDBJ databases">
        <title>Black Yeasts Isolated from many extreme environments.</title>
        <authorList>
            <person name="Coleine C."/>
            <person name="Stajich J.E."/>
            <person name="Selbmann L."/>
        </authorList>
    </citation>
    <scope>NUCLEOTIDE SEQUENCE</scope>
    <source>
        <strain evidence="6">CCFEE 5485</strain>
    </source>
</reference>
<dbReference type="EMBL" id="JAUTXT010000060">
    <property type="protein sequence ID" value="KAK3670223.1"/>
    <property type="molecule type" value="Genomic_DNA"/>
</dbReference>
<feature type="coiled-coil region" evidence="3">
    <location>
        <begin position="69"/>
        <end position="96"/>
    </location>
</feature>
<evidence type="ECO:0000256" key="1">
    <source>
        <dbReference type="ARBA" id="ARBA00004123"/>
    </source>
</evidence>
<keyword evidence="7" id="KW-1185">Reference proteome</keyword>
<proteinExistence type="predicted"/>
<accession>A0AAE0WIF3</accession>
<evidence type="ECO:0000259" key="5">
    <source>
        <dbReference type="PROSITE" id="PS00036"/>
    </source>
</evidence>
<dbReference type="SMART" id="SM00338">
    <property type="entry name" value="BRLZ"/>
    <property type="match status" value="1"/>
</dbReference>
<feature type="compositionally biased region" description="Low complexity" evidence="4">
    <location>
        <begin position="494"/>
        <end position="508"/>
    </location>
</feature>
<feature type="compositionally biased region" description="Polar residues" evidence="4">
    <location>
        <begin position="299"/>
        <end position="309"/>
    </location>
</feature>
<dbReference type="GO" id="GO:0090575">
    <property type="term" value="C:RNA polymerase II transcription regulator complex"/>
    <property type="evidence" value="ECO:0007669"/>
    <property type="project" value="TreeGrafter"/>
</dbReference>
<feature type="region of interest" description="Disordered" evidence="4">
    <location>
        <begin position="1"/>
        <end position="68"/>
    </location>
</feature>
<feature type="compositionally biased region" description="Pro residues" evidence="4">
    <location>
        <begin position="256"/>
        <end position="277"/>
    </location>
</feature>
<dbReference type="InterPro" id="IPR046347">
    <property type="entry name" value="bZIP_sf"/>
</dbReference>
<feature type="compositionally biased region" description="Low complexity" evidence="4">
    <location>
        <begin position="199"/>
        <end position="218"/>
    </location>
</feature>
<feature type="compositionally biased region" description="Low complexity" evidence="4">
    <location>
        <begin position="398"/>
        <end position="436"/>
    </location>
</feature>
<feature type="domain" description="BZIP" evidence="5">
    <location>
        <begin position="57"/>
        <end position="71"/>
    </location>
</feature>
<dbReference type="PANTHER" id="PTHR40621">
    <property type="entry name" value="TRANSCRIPTION FACTOR KAPC-RELATED"/>
    <property type="match status" value="1"/>
</dbReference>
<feature type="compositionally biased region" description="Low complexity" evidence="4">
    <location>
        <begin position="310"/>
        <end position="327"/>
    </location>
</feature>
<dbReference type="Proteomes" id="UP001274830">
    <property type="component" value="Unassembled WGS sequence"/>
</dbReference>
<dbReference type="Gene3D" id="1.20.5.170">
    <property type="match status" value="1"/>
</dbReference>
<comment type="caution">
    <text evidence="6">The sequence shown here is derived from an EMBL/GenBank/DDBJ whole genome shotgun (WGS) entry which is preliminary data.</text>
</comment>
<evidence type="ECO:0000313" key="6">
    <source>
        <dbReference type="EMBL" id="KAK3670223.1"/>
    </source>
</evidence>